<dbReference type="RefSeq" id="WP_263123653.1">
    <property type="nucleotide sequence ID" value="NZ_CP106753.1"/>
</dbReference>
<evidence type="ECO:0000256" key="1">
    <source>
        <dbReference type="SAM" id="Phobius"/>
    </source>
</evidence>
<dbReference type="PANTHER" id="PTHR34351">
    <property type="entry name" value="SLR1927 PROTEIN-RELATED"/>
    <property type="match status" value="1"/>
</dbReference>
<protein>
    <submittedName>
        <fullName evidence="2">DUF58 domain-containing protein</fullName>
    </submittedName>
</protein>
<accession>A0ABY6DJ19</accession>
<dbReference type="EMBL" id="CP106753">
    <property type="protein sequence ID" value="UXY14354.1"/>
    <property type="molecule type" value="Genomic_DNA"/>
</dbReference>
<keyword evidence="3" id="KW-1185">Reference proteome</keyword>
<feature type="transmembrane region" description="Helical" evidence="1">
    <location>
        <begin position="33"/>
        <end position="56"/>
    </location>
</feature>
<sequence length="323" mass="35113">MQAPAFLQQRWQRALARRHPPAQREVRLRHNRIYVLPSLFGFAFAASVAMLLIGAINYQLSLGYLFTFGLIGLGHASLTEAFRNLLGLRLVIGRSEPVFVGESAVFTLVAANDKRRIRRAISIRPGDGAVVTLAQLPGNSDCSFTLAVPASQRGWLTLPRLRIETRYPTGFCRAWSFATLNARCLVYPAPEAAAPPYPGTWDGSGAAARQAGEDEFAGLRDYRPGDSPRRIAWKRAATSETLSVKTFDAPQGAQTLIRWEAAAPLGTEQRLARLAAWLLRADSAGERYGLALPGTDIALGHGPAHLARCLTALALFETAHSDG</sequence>
<name>A0ABY6DJ19_9NEIS</name>
<dbReference type="Proteomes" id="UP001061302">
    <property type="component" value="Chromosome"/>
</dbReference>
<keyword evidence="1" id="KW-1133">Transmembrane helix</keyword>
<keyword evidence="1" id="KW-0812">Transmembrane</keyword>
<dbReference type="PANTHER" id="PTHR34351:SF1">
    <property type="entry name" value="SLR1927 PROTEIN"/>
    <property type="match status" value="1"/>
</dbReference>
<keyword evidence="1" id="KW-0472">Membrane</keyword>
<proteinExistence type="predicted"/>
<organism evidence="2 3">
    <name type="scientific">Chitiniphilus purpureus</name>
    <dbReference type="NCBI Taxonomy" id="2981137"/>
    <lineage>
        <taxon>Bacteria</taxon>
        <taxon>Pseudomonadati</taxon>
        <taxon>Pseudomonadota</taxon>
        <taxon>Betaproteobacteria</taxon>
        <taxon>Neisseriales</taxon>
        <taxon>Chitinibacteraceae</taxon>
        <taxon>Chitiniphilus</taxon>
    </lineage>
</organism>
<gene>
    <name evidence="2" type="ORF">N8I74_13640</name>
</gene>
<reference evidence="2" key="1">
    <citation type="submission" date="2022-10" db="EMBL/GenBank/DDBJ databases">
        <title>Chitiniphilus purpureus sp. nov., a novel chitin-degrading bacterium isolated from crawfish pond sediment.</title>
        <authorList>
            <person name="Li K."/>
        </authorList>
    </citation>
    <scope>NUCLEOTIDE SEQUENCE</scope>
    <source>
        <strain evidence="2">CD1</strain>
    </source>
</reference>
<evidence type="ECO:0000313" key="3">
    <source>
        <dbReference type="Proteomes" id="UP001061302"/>
    </source>
</evidence>
<evidence type="ECO:0000313" key="2">
    <source>
        <dbReference type="EMBL" id="UXY14354.1"/>
    </source>
</evidence>